<evidence type="ECO:0000313" key="3">
    <source>
        <dbReference type="Proteomes" id="UP000509414"/>
    </source>
</evidence>
<dbReference type="Pfam" id="PF20081">
    <property type="entry name" value="DUF6475"/>
    <property type="match status" value="1"/>
</dbReference>
<dbReference type="InterPro" id="IPR045521">
    <property type="entry name" value="DUF6475"/>
</dbReference>
<dbReference type="EMBL" id="CP049075">
    <property type="protein sequence ID" value="QLI05763.1"/>
    <property type="molecule type" value="Genomic_DNA"/>
</dbReference>
<dbReference type="RefSeq" id="WP_179974940.1">
    <property type="nucleotide sequence ID" value="NZ_CP049075.1"/>
</dbReference>
<keyword evidence="3" id="KW-1185">Reference proteome</keyword>
<reference evidence="2 3" key="1">
    <citation type="submission" date="2020-02" db="EMBL/GenBank/DDBJ databases">
        <title>Complete genome sequence of the novel Campylobacter species Candidatus Campylobacter infans.</title>
        <authorList>
            <person name="Duim B."/>
            <person name="Zomer A."/>
            <person name="van der Graaf L."/>
            <person name="Wagenaar J."/>
        </authorList>
    </citation>
    <scope>NUCLEOTIDE SEQUENCE [LARGE SCALE GENOMIC DNA]</scope>
    <source>
        <strain evidence="2 3">19S00001</strain>
    </source>
</reference>
<gene>
    <name evidence="2" type="ORF">CINF_1277</name>
</gene>
<dbReference type="AlphaFoldDB" id="A0A7H9CI29"/>
<organism evidence="2 3">
    <name type="scientific">Candidatus Campylobacter infans</name>
    <dbReference type="NCBI Taxonomy" id="2561898"/>
    <lineage>
        <taxon>Bacteria</taxon>
        <taxon>Pseudomonadati</taxon>
        <taxon>Campylobacterota</taxon>
        <taxon>Epsilonproteobacteria</taxon>
        <taxon>Campylobacterales</taxon>
        <taxon>Campylobacteraceae</taxon>
        <taxon>Campylobacter</taxon>
    </lineage>
</organism>
<sequence length="207" mass="23534">MEKQEFIEIFTPFCEYFNAKLNTSALNIYYQSLKHLERKSLELALFRVIQTYEYATLPKVATILATFSDDNEASAGSAWDTLIYAIYECGAYKSVDFKDEAITHAVAHIGGWAFINNASEQDLNQFIQPKFKKVYLLYKSTPSLMAQKIYLRGLSEIENARENHPRDECFLIECANKKPERVANPVTQQIAALNNILNKALTKASNG</sequence>
<evidence type="ECO:0000313" key="2">
    <source>
        <dbReference type="EMBL" id="QLI05763.1"/>
    </source>
</evidence>
<dbReference type="Proteomes" id="UP000509414">
    <property type="component" value="Chromosome"/>
</dbReference>
<proteinExistence type="predicted"/>
<name>A0A7H9CI29_9BACT</name>
<evidence type="ECO:0000259" key="1">
    <source>
        <dbReference type="Pfam" id="PF20081"/>
    </source>
</evidence>
<protein>
    <recommendedName>
        <fullName evidence="1">DUF6475 domain-containing protein</fullName>
    </recommendedName>
</protein>
<dbReference type="KEGG" id="cinf:CINF_1277"/>
<feature type="domain" description="DUF6475" evidence="1">
    <location>
        <begin position="95"/>
        <end position="173"/>
    </location>
</feature>
<accession>A0A7H9CI29</accession>